<dbReference type="GO" id="GO:0003743">
    <property type="term" value="F:translation initiation factor activity"/>
    <property type="evidence" value="ECO:0007669"/>
    <property type="project" value="UniProtKB-KW"/>
</dbReference>
<dbReference type="InterPro" id="IPR003891">
    <property type="entry name" value="Initiation_fac_eIF4g_MI"/>
</dbReference>
<dbReference type="PANTHER" id="PTHR23253:SF53">
    <property type="entry name" value="EUKARYOTIC TRANSLATION INITIATION FACTOR ISOFORM 4G-1"/>
    <property type="match status" value="1"/>
</dbReference>
<dbReference type="SMART" id="SM00543">
    <property type="entry name" value="MIF4G"/>
    <property type="match status" value="1"/>
</dbReference>
<evidence type="ECO:0000259" key="7">
    <source>
        <dbReference type="PROSITE" id="PS51366"/>
    </source>
</evidence>
<dbReference type="GO" id="GO:0016281">
    <property type="term" value="C:eukaryotic translation initiation factor 4F complex"/>
    <property type="evidence" value="ECO:0007669"/>
    <property type="project" value="TreeGrafter"/>
</dbReference>
<feature type="domain" description="MI" evidence="7">
    <location>
        <begin position="594"/>
        <end position="716"/>
    </location>
</feature>
<keyword evidence="2" id="KW-0396">Initiation factor</keyword>
<dbReference type="Pfam" id="PF02854">
    <property type="entry name" value="MIF4G"/>
    <property type="match status" value="1"/>
</dbReference>
<dbReference type="EMBL" id="JAYMYR010000007">
    <property type="protein sequence ID" value="KAK7354396.1"/>
    <property type="molecule type" value="Genomic_DNA"/>
</dbReference>
<gene>
    <name evidence="8" type="ORF">VNO80_19857</name>
</gene>
<dbReference type="FunFam" id="1.25.40.180:FF:000027">
    <property type="entry name" value="Eukaryotic translation initiation factor isoform 4G-2"/>
    <property type="match status" value="1"/>
</dbReference>
<evidence type="ECO:0000256" key="3">
    <source>
        <dbReference type="ARBA" id="ARBA00022845"/>
    </source>
</evidence>
<protein>
    <recommendedName>
        <fullName evidence="7">MI domain-containing protein</fullName>
    </recommendedName>
</protein>
<evidence type="ECO:0000256" key="2">
    <source>
        <dbReference type="ARBA" id="ARBA00022540"/>
    </source>
</evidence>
<dbReference type="InterPro" id="IPR003890">
    <property type="entry name" value="MIF4G-like_typ-3"/>
</dbReference>
<evidence type="ECO:0000313" key="9">
    <source>
        <dbReference type="Proteomes" id="UP001374584"/>
    </source>
</evidence>
<keyword evidence="3" id="KW-0810">Translation regulation</keyword>
<evidence type="ECO:0000256" key="1">
    <source>
        <dbReference type="ARBA" id="ARBA00005775"/>
    </source>
</evidence>
<keyword evidence="4" id="KW-0648">Protein biosynthesis</keyword>
<dbReference type="InterPro" id="IPR016024">
    <property type="entry name" value="ARM-type_fold"/>
</dbReference>
<accession>A0AAN9R0N0</accession>
<dbReference type="PANTHER" id="PTHR23253">
    <property type="entry name" value="EUKARYOTIC TRANSLATION INITIATION FACTOR 4 GAMMA"/>
    <property type="match status" value="1"/>
</dbReference>
<evidence type="ECO:0000313" key="8">
    <source>
        <dbReference type="EMBL" id="KAK7354396.1"/>
    </source>
</evidence>
<comment type="caution">
    <text evidence="8">The sequence shown here is derived from an EMBL/GenBank/DDBJ whole genome shotgun (WGS) entry which is preliminary data.</text>
</comment>
<dbReference type="AlphaFoldDB" id="A0AAN9R0N0"/>
<reference evidence="8 9" key="1">
    <citation type="submission" date="2024-01" db="EMBL/GenBank/DDBJ databases">
        <title>The genomes of 5 underutilized Papilionoideae crops provide insights into root nodulation and disease resistanc.</title>
        <authorList>
            <person name="Jiang F."/>
        </authorList>
    </citation>
    <scope>NUCLEOTIDE SEQUENCE [LARGE SCALE GENOMIC DNA]</scope>
    <source>
        <strain evidence="8">JINMINGXINNONG_FW02</strain>
        <tissue evidence="8">Leaves</tissue>
    </source>
</reference>
<keyword evidence="9" id="KW-1185">Reference proteome</keyword>
<feature type="compositionally biased region" description="Basic and acidic residues" evidence="6">
    <location>
        <begin position="135"/>
        <end position="144"/>
    </location>
</feature>
<dbReference type="SMART" id="SM00544">
    <property type="entry name" value="MA3"/>
    <property type="match status" value="1"/>
</dbReference>
<dbReference type="Proteomes" id="UP001374584">
    <property type="component" value="Unassembled WGS sequence"/>
</dbReference>
<dbReference type="Pfam" id="PF02847">
    <property type="entry name" value="MA3"/>
    <property type="match status" value="1"/>
</dbReference>
<comment type="function">
    <text evidence="5">Plays a role in the accumulation of some potyvirus during viral infection.</text>
</comment>
<sequence>MQQADSTVLSLRPGGGRGGGSRLFALSSSSFPPSADLPLTRPHASFSLKTGDSRFEVRERVQYTRDKLLQLQEVIVDVPDDILKIKQDIEAELFGENQSWGGRADSNPPHQLQNRYPETDNRDWRGRSGQLPASPDERSWENLRDNSSQFSRTQMSSTQGGGPTPTLTKAEVPWSARRGSLSEKDRVLKTVKGILNKLTPEKFDVLKGQLIDSGITSADILKDVISLIFDKAVLEPTFCPMYALLCSDLNEKLPPFPSGEPDGKEITFKKLLLNNCQEAFEGVELKRMAVPEQETERMDKERLLKLRTLGNIRLIGELLKQKMVPEKIVHHIVQELLGSPGSKSCPVEENVEAICQFFNTIGKQLDESPKSRRINDMYFSRLKELSSNLQLVPRLRFMIRDVLDLRASNWVPRREEIKAKTITEIHSEAEKNLGLRPGATANMRNTRGGVHGNFSPGGFPISRPGTGGLMPGMPGSRKMPGMPGFDNSNWEMPKTRSMPRGDFSGVQAAGSNSPLLSKPTILNSKLLPQGSSGIVSGRNSALVHGAATFSARSTNYVLGPETAPQLSSHDRTVAPAPVSSEKSQAPDGGLNTDDLRRRTISLLQEYFSVRLLDEALQCVEELKSPSFYPEVVKEAIYLALDKSPPCVEPVANLMEYLYIKKILTAIDIEAGCLLFGSLLDDIGIDLPKSPSNFGVIIGKLILAGGLNFKVAREILKKVEDDMFQREIFDSAIGTIKSAASGQAVLDLQTSDIKACQSLLK</sequence>
<dbReference type="Gene3D" id="1.25.40.180">
    <property type="match status" value="2"/>
</dbReference>
<feature type="compositionally biased region" description="Polar residues" evidence="6">
    <location>
        <begin position="145"/>
        <end position="158"/>
    </location>
</feature>
<organism evidence="8 9">
    <name type="scientific">Phaseolus coccineus</name>
    <name type="common">Scarlet runner bean</name>
    <name type="synonym">Phaseolus multiflorus</name>
    <dbReference type="NCBI Taxonomy" id="3886"/>
    <lineage>
        <taxon>Eukaryota</taxon>
        <taxon>Viridiplantae</taxon>
        <taxon>Streptophyta</taxon>
        <taxon>Embryophyta</taxon>
        <taxon>Tracheophyta</taxon>
        <taxon>Spermatophyta</taxon>
        <taxon>Magnoliopsida</taxon>
        <taxon>eudicotyledons</taxon>
        <taxon>Gunneridae</taxon>
        <taxon>Pentapetalae</taxon>
        <taxon>rosids</taxon>
        <taxon>fabids</taxon>
        <taxon>Fabales</taxon>
        <taxon>Fabaceae</taxon>
        <taxon>Papilionoideae</taxon>
        <taxon>50 kb inversion clade</taxon>
        <taxon>NPAAA clade</taxon>
        <taxon>indigoferoid/millettioid clade</taxon>
        <taxon>Phaseoleae</taxon>
        <taxon>Phaseolus</taxon>
    </lineage>
</organism>
<dbReference type="PROSITE" id="PS51366">
    <property type="entry name" value="MI"/>
    <property type="match status" value="1"/>
</dbReference>
<feature type="region of interest" description="Disordered" evidence="6">
    <location>
        <begin position="97"/>
        <end position="169"/>
    </location>
</feature>
<proteinExistence type="inferred from homology"/>
<dbReference type="GO" id="GO:0003729">
    <property type="term" value="F:mRNA binding"/>
    <property type="evidence" value="ECO:0007669"/>
    <property type="project" value="TreeGrafter"/>
</dbReference>
<feature type="region of interest" description="Disordered" evidence="6">
    <location>
        <begin position="560"/>
        <end position="591"/>
    </location>
</feature>
<evidence type="ECO:0000256" key="6">
    <source>
        <dbReference type="SAM" id="MobiDB-lite"/>
    </source>
</evidence>
<dbReference type="GO" id="GO:0006417">
    <property type="term" value="P:regulation of translation"/>
    <property type="evidence" value="ECO:0007669"/>
    <property type="project" value="UniProtKB-KW"/>
</dbReference>
<comment type="similarity">
    <text evidence="1">Belongs to the eukaryotic initiation factor 4G family.</text>
</comment>
<evidence type="ECO:0000256" key="5">
    <source>
        <dbReference type="ARBA" id="ARBA00057610"/>
    </source>
</evidence>
<feature type="compositionally biased region" description="Basic and acidic residues" evidence="6">
    <location>
        <begin position="117"/>
        <end position="126"/>
    </location>
</feature>
<name>A0AAN9R0N0_PHACN</name>
<evidence type="ECO:0000256" key="4">
    <source>
        <dbReference type="ARBA" id="ARBA00022917"/>
    </source>
</evidence>
<dbReference type="SUPFAM" id="SSF48371">
    <property type="entry name" value="ARM repeat"/>
    <property type="match status" value="2"/>
</dbReference>